<dbReference type="Pfam" id="PF00096">
    <property type="entry name" value="zf-C2H2"/>
    <property type="match status" value="4"/>
</dbReference>
<keyword evidence="1" id="KW-0862">Zinc</keyword>
<dbReference type="PROSITE" id="PS50157">
    <property type="entry name" value="ZINC_FINGER_C2H2_2"/>
    <property type="match status" value="11"/>
</dbReference>
<dbReference type="FunFam" id="3.30.160.60:FF:001788">
    <property type="entry name" value="ras-responsive element-binding protein 1"/>
    <property type="match status" value="1"/>
</dbReference>
<feature type="domain" description="C2H2-type" evidence="4">
    <location>
        <begin position="218"/>
        <end position="245"/>
    </location>
</feature>
<feature type="region of interest" description="Disordered" evidence="3">
    <location>
        <begin position="797"/>
        <end position="832"/>
    </location>
</feature>
<dbReference type="PROSITE" id="PS00028">
    <property type="entry name" value="ZINC_FINGER_C2H2_1"/>
    <property type="match status" value="11"/>
</dbReference>
<feature type="compositionally biased region" description="Low complexity" evidence="3">
    <location>
        <begin position="262"/>
        <end position="278"/>
    </location>
</feature>
<reference evidence="5 6" key="1">
    <citation type="submission" date="2024-05" db="EMBL/GenBank/DDBJ databases">
        <title>Culex pipiens pipiens assembly and annotation.</title>
        <authorList>
            <person name="Alout H."/>
            <person name="Durand T."/>
        </authorList>
    </citation>
    <scope>NUCLEOTIDE SEQUENCE [LARGE SCALE GENOMIC DNA]</scope>
    <source>
        <strain evidence="5">HA-2024</strain>
        <tissue evidence="5">Whole body</tissue>
    </source>
</reference>
<feature type="region of interest" description="Disordered" evidence="3">
    <location>
        <begin position="1647"/>
        <end position="1674"/>
    </location>
</feature>
<dbReference type="SMART" id="SM00355">
    <property type="entry name" value="ZnF_C2H2"/>
    <property type="match status" value="15"/>
</dbReference>
<dbReference type="FunFam" id="3.30.160.60:FF:000813">
    <property type="entry name" value="ras-responsive element-binding protein 1 isoform X1"/>
    <property type="match status" value="1"/>
</dbReference>
<keyword evidence="2" id="KW-0175">Coiled coil</keyword>
<feature type="region of interest" description="Disordered" evidence="3">
    <location>
        <begin position="1"/>
        <end position="51"/>
    </location>
</feature>
<evidence type="ECO:0000313" key="6">
    <source>
        <dbReference type="Proteomes" id="UP001562425"/>
    </source>
</evidence>
<dbReference type="PANTHER" id="PTHR46451">
    <property type="entry name" value="RAS-RESPONSIVE ELEMENT-BINDING PROTEIN 1"/>
    <property type="match status" value="1"/>
</dbReference>
<feature type="domain" description="C2H2-type" evidence="4">
    <location>
        <begin position="1599"/>
        <end position="1626"/>
    </location>
</feature>
<feature type="compositionally biased region" description="Basic and acidic residues" evidence="3">
    <location>
        <begin position="1179"/>
        <end position="1192"/>
    </location>
</feature>
<feature type="region of interest" description="Disordered" evidence="3">
    <location>
        <begin position="1297"/>
        <end position="1340"/>
    </location>
</feature>
<evidence type="ECO:0000256" key="3">
    <source>
        <dbReference type="SAM" id="MobiDB-lite"/>
    </source>
</evidence>
<dbReference type="FunFam" id="3.30.160.60:FF:002383">
    <property type="entry name" value="Pebbled, isoform A"/>
    <property type="match status" value="1"/>
</dbReference>
<feature type="domain" description="C2H2-type" evidence="4">
    <location>
        <begin position="606"/>
        <end position="633"/>
    </location>
</feature>
<feature type="domain" description="C2H2-type" evidence="4">
    <location>
        <begin position="634"/>
        <end position="657"/>
    </location>
</feature>
<dbReference type="FunFam" id="3.30.160.60:FF:002095">
    <property type="entry name" value="ras-responsive element-binding protein 1"/>
    <property type="match status" value="1"/>
</dbReference>
<dbReference type="EMBL" id="JBEHCU010008072">
    <property type="protein sequence ID" value="KAL1388338.1"/>
    <property type="molecule type" value="Genomic_DNA"/>
</dbReference>
<feature type="domain" description="C2H2-type" evidence="4">
    <location>
        <begin position="575"/>
        <end position="602"/>
    </location>
</feature>
<feature type="compositionally biased region" description="Basic and acidic residues" evidence="3">
    <location>
        <begin position="797"/>
        <end position="811"/>
    </location>
</feature>
<feature type="region of interest" description="Disordered" evidence="3">
    <location>
        <begin position="1434"/>
        <end position="1502"/>
    </location>
</feature>
<organism evidence="5 6">
    <name type="scientific">Culex pipiens pipiens</name>
    <name type="common">Northern house mosquito</name>
    <dbReference type="NCBI Taxonomy" id="38569"/>
    <lineage>
        <taxon>Eukaryota</taxon>
        <taxon>Metazoa</taxon>
        <taxon>Ecdysozoa</taxon>
        <taxon>Arthropoda</taxon>
        <taxon>Hexapoda</taxon>
        <taxon>Insecta</taxon>
        <taxon>Pterygota</taxon>
        <taxon>Neoptera</taxon>
        <taxon>Endopterygota</taxon>
        <taxon>Diptera</taxon>
        <taxon>Nematocera</taxon>
        <taxon>Culicoidea</taxon>
        <taxon>Culicidae</taxon>
        <taxon>Culicinae</taxon>
        <taxon>Culicini</taxon>
        <taxon>Culex</taxon>
        <taxon>Culex</taxon>
    </lineage>
</organism>
<evidence type="ECO:0000259" key="4">
    <source>
        <dbReference type="PROSITE" id="PS50157"/>
    </source>
</evidence>
<feature type="compositionally biased region" description="Acidic residues" evidence="3">
    <location>
        <begin position="1454"/>
        <end position="1477"/>
    </location>
</feature>
<feature type="domain" description="C2H2-type" evidence="4">
    <location>
        <begin position="1627"/>
        <end position="1649"/>
    </location>
</feature>
<feature type="region of interest" description="Disordered" evidence="3">
    <location>
        <begin position="476"/>
        <end position="497"/>
    </location>
</feature>
<feature type="compositionally biased region" description="Low complexity" evidence="3">
    <location>
        <begin position="928"/>
        <end position="944"/>
    </location>
</feature>
<feature type="compositionally biased region" description="Polar residues" evidence="3">
    <location>
        <begin position="1436"/>
        <end position="1445"/>
    </location>
</feature>
<accession>A0ABD1D1M6</accession>
<evidence type="ECO:0000313" key="5">
    <source>
        <dbReference type="EMBL" id="KAL1388338.1"/>
    </source>
</evidence>
<evidence type="ECO:0000256" key="1">
    <source>
        <dbReference type="PROSITE-ProRule" id="PRU00042"/>
    </source>
</evidence>
<feature type="compositionally biased region" description="Pro residues" evidence="3">
    <location>
        <begin position="994"/>
        <end position="1009"/>
    </location>
</feature>
<feature type="compositionally biased region" description="Basic and acidic residues" evidence="3">
    <location>
        <begin position="695"/>
        <end position="706"/>
    </location>
</feature>
<evidence type="ECO:0000256" key="2">
    <source>
        <dbReference type="SAM" id="Coils"/>
    </source>
</evidence>
<dbReference type="Proteomes" id="UP001562425">
    <property type="component" value="Unassembled WGS sequence"/>
</dbReference>
<gene>
    <name evidence="5" type="ORF">pipiens_003229</name>
</gene>
<keyword evidence="1" id="KW-0863">Zinc-finger</keyword>
<feature type="region of interest" description="Disordered" evidence="3">
    <location>
        <begin position="234"/>
        <end position="286"/>
    </location>
</feature>
<dbReference type="InterPro" id="IPR013087">
    <property type="entry name" value="Znf_C2H2_type"/>
</dbReference>
<feature type="domain" description="C2H2-type" evidence="4">
    <location>
        <begin position="411"/>
        <end position="442"/>
    </location>
</feature>
<keyword evidence="6" id="KW-1185">Reference proteome</keyword>
<comment type="caution">
    <text evidence="5">The sequence shown here is derived from an EMBL/GenBank/DDBJ whole genome shotgun (WGS) entry which is preliminary data.</text>
</comment>
<dbReference type="InterPro" id="IPR036236">
    <property type="entry name" value="Znf_C2H2_sf"/>
</dbReference>
<feature type="compositionally biased region" description="Acidic residues" evidence="3">
    <location>
        <begin position="812"/>
        <end position="823"/>
    </location>
</feature>
<feature type="region of interest" description="Disordered" evidence="3">
    <location>
        <begin position="435"/>
        <end position="454"/>
    </location>
</feature>
<sequence length="1753" mass="195117">MVTGRTGSYKCEKKQLPRSQPAMDRHSDSSQEPMDISSSINRSGTSTDANNSTLNSLLLLNKSRQTAAESSDNVDSDSEEQQQAGGRHLRHQRAQNLHALMDNMLRRKFHSMNNNNYSGTEKRSPPTLLQQHLSAGSETNNNNQTSEASSEYVCPICSTVSATKHDFTEHIRSHNNSGKAAAEAGGGTEFVCKICSKVLSSASSLDRHVLVHTGERPFNCKYCQLTFTTNGNMHRHMRTHKQSERESYESDASTDSGGGSSSGMSNNNNNGSYGNNYDGEGKRKNSDENVHYKRKIRTINNNHLLDGSVTEGVQKFCCPVCIRNDFSSMVSLENHMDREHPQIPAKCRHCEVVFKSYKALNAHRCGNNNYQNITPGFKDLTFVDFSSEKFPLIAKSVCEQSIRTPVTSQKFECSKCYRAFPCSKTLDMHTKDCGVSEYGSSPPEKRKWKTSEASSEDDLKRDDFFANLDLQNKSMSTNMSSNVSEAPTTPSSLDKSFSSPIIKQEPSYYHHSGSTYPQQQDTKDLADIQSIINVTSSGGFFRQQLDKDPYPKQEEEEAQDAFTSEFRKMKLRGEFPCRLCTAVFPNLRALKGHNRIHVSASGPGPYRCNMCPYLINDKATLIRHMRSHNGDRPYECALCNYAFTTKANCERHLRNRHGRTTRDEVKRAIIYHPSEDSSCEDPLKKLQMFNTPPTDFDRDLDDHPSDRSTPVSHLKEMLMPVPMSLVTKIDNTPVPPTTPAKIQVKSLEKLNQLTPPQEQDYDKEPETPETPTAKPMDLSMDALDLSKKPEPPMISRRLEHDADSDHPRSEDDDHDAEDEDEDEAQLRQPAKIPKLDLSLLEKNQQQLLMQQKFFSEALSKMDPAHYFQLSQLYSRFQLPTFPLHPLFLQNPLLCAPGALGDLKNFFPKEFPMLPQMSGGSLIGNPFHSPSESPKSVVPEPQSSAPIPPSASPVPPPKHTYHAQPAPQSLPKVPQAPPSHHQHLHHQMPQVPQQIPQPPPPPPSQMPPIPLGNGPVKMVIKNGVLMPKQKQRRYRTERPFACEHCSARFTLRSNMERHIKQQHPQFWSQRQRGGHHMMRGGRSSAAAASASAVPPHHPMAAAFGGISDQVKYAILAQQSSKGGQVGGSSMLQNIIAQGQNPFGLHPAQMMAAQPRADHHVNNGHGADDEEEEDERELVIDEEFHAEDLTKGNESEDEEEPEEEVVEAKRESPVFQHHILKQKLEETKEQRQQAAKAVADGILEQAMRQRKEQEAAAAAAAAAPAKADNKEEADLVPVAKLVDNATNVAFENYFSRPEVPLSQDQSDEEGLVASGSASESNNSGTDDPHPLSAREQNKKKSAYSLAPNRVSCPYCQRMFPWSSSLRRHILTHTGQKPFKCSQCTLLFTTKSNCDRHLLRKHGDVETAMSIPVPIDDLLDPKPEPVPVAVAEAAIANKSKATPPSSRPVSPKPAQKDDEEEEEEEEEDEDEDDQEEEVEEPPTVKALQAPEGEEPEPIPSPEPTKIKLEEPEVATADENSCSIPPIASDLPFKCHLCESSFADRVSCLDHIKGAHVAEFALLMNKVTLEAESEAPSGSPDDDESGEGGGTRGKFPDYANRKVICAFCLRRFWSTEDLRRHMRTHSGERPFQCEVCRRRFTLKHSMLRHQRKHKCATGGAQRRTGSEDGSDDESEVPPVAVTRSSKMSRLGPNSADLIGNLLGISDQGILNRVLLGSASEAAKLLGVENQISKFEEKAKKISARNRFNRFGVCLTAG</sequence>
<feature type="domain" description="C2H2-type" evidence="4">
    <location>
        <begin position="1529"/>
        <end position="1557"/>
    </location>
</feature>
<dbReference type="FunFam" id="3.30.160.60:FF:001782">
    <property type="entry name" value="Ras-responsive element-binding protein 1a"/>
    <property type="match status" value="1"/>
</dbReference>
<dbReference type="FunFam" id="3.30.160.60:FF:002512">
    <property type="entry name" value="Pebbled, isoform A"/>
    <property type="match status" value="1"/>
</dbReference>
<name>A0ABD1D1M6_CULPP</name>
<proteinExistence type="predicted"/>
<dbReference type="GO" id="GO:0008270">
    <property type="term" value="F:zinc ion binding"/>
    <property type="evidence" value="ECO:0007669"/>
    <property type="project" value="UniProtKB-KW"/>
</dbReference>
<feature type="region of interest" description="Disordered" evidence="3">
    <location>
        <begin position="921"/>
        <end position="1010"/>
    </location>
</feature>
<feature type="region of interest" description="Disordered" evidence="3">
    <location>
        <begin position="754"/>
        <end position="778"/>
    </location>
</feature>
<dbReference type="PANTHER" id="PTHR46451:SF1">
    <property type="entry name" value="RAS-RESPONSIVE ELEMENT-BINDING PROTEIN 1"/>
    <property type="match status" value="1"/>
</dbReference>
<feature type="compositionally biased region" description="Polar residues" evidence="3">
    <location>
        <begin position="30"/>
        <end position="44"/>
    </location>
</feature>
<feature type="domain" description="C2H2-type" evidence="4">
    <location>
        <begin position="1348"/>
        <end position="1375"/>
    </location>
</feature>
<feature type="region of interest" description="Disordered" evidence="3">
    <location>
        <begin position="1567"/>
        <end position="1590"/>
    </location>
</feature>
<protein>
    <recommendedName>
        <fullName evidence="4">C2H2-type domain-containing protein</fullName>
    </recommendedName>
</protein>
<feature type="region of interest" description="Disordered" evidence="3">
    <location>
        <begin position="65"/>
        <end position="90"/>
    </location>
</feature>
<feature type="domain" description="C2H2-type" evidence="4">
    <location>
        <begin position="190"/>
        <end position="217"/>
    </location>
</feature>
<dbReference type="Gene3D" id="3.30.160.60">
    <property type="entry name" value="Classic Zinc Finger"/>
    <property type="match status" value="10"/>
</dbReference>
<dbReference type="FunFam" id="3.30.160.60:FF:000682">
    <property type="entry name" value="ras-responsive element-binding protein 1 isoform X1"/>
    <property type="match status" value="1"/>
</dbReference>
<feature type="region of interest" description="Disordered" evidence="3">
    <location>
        <begin position="691"/>
        <end position="711"/>
    </location>
</feature>
<feature type="coiled-coil region" evidence="2">
    <location>
        <begin position="1215"/>
        <end position="1261"/>
    </location>
</feature>
<feature type="compositionally biased region" description="Low complexity" evidence="3">
    <location>
        <begin position="1311"/>
        <end position="1322"/>
    </location>
</feature>
<feature type="compositionally biased region" description="Acidic residues" evidence="3">
    <location>
        <begin position="1193"/>
        <end position="1203"/>
    </location>
</feature>
<keyword evidence="1" id="KW-0479">Metal-binding</keyword>
<feature type="region of interest" description="Disordered" evidence="3">
    <location>
        <begin position="1179"/>
        <end position="1210"/>
    </location>
</feature>
<dbReference type="InterPro" id="IPR052795">
    <property type="entry name" value="RREB1"/>
</dbReference>
<feature type="domain" description="C2H2-type" evidence="4">
    <location>
        <begin position="1039"/>
        <end position="1062"/>
    </location>
</feature>
<dbReference type="SUPFAM" id="SSF57667">
    <property type="entry name" value="beta-beta-alpha zinc fingers"/>
    <property type="match status" value="5"/>
</dbReference>
<feature type="compositionally biased region" description="Pro residues" evidence="3">
    <location>
        <begin position="945"/>
        <end position="957"/>
    </location>
</feature>